<accession>A0A914LW64</accession>
<organism evidence="1 2">
    <name type="scientific">Meloidogyne incognita</name>
    <name type="common">Southern root-knot nematode worm</name>
    <name type="synonym">Oxyuris incognita</name>
    <dbReference type="NCBI Taxonomy" id="6306"/>
    <lineage>
        <taxon>Eukaryota</taxon>
        <taxon>Metazoa</taxon>
        <taxon>Ecdysozoa</taxon>
        <taxon>Nematoda</taxon>
        <taxon>Chromadorea</taxon>
        <taxon>Rhabditida</taxon>
        <taxon>Tylenchina</taxon>
        <taxon>Tylenchomorpha</taxon>
        <taxon>Tylenchoidea</taxon>
        <taxon>Meloidogynidae</taxon>
        <taxon>Meloidogyninae</taxon>
        <taxon>Meloidogyne</taxon>
        <taxon>Meloidogyne incognita group</taxon>
    </lineage>
</organism>
<evidence type="ECO:0000313" key="1">
    <source>
        <dbReference type="Proteomes" id="UP000887563"/>
    </source>
</evidence>
<keyword evidence="1" id="KW-1185">Reference proteome</keyword>
<dbReference type="Proteomes" id="UP000887563">
    <property type="component" value="Unplaced"/>
</dbReference>
<evidence type="ECO:0000313" key="2">
    <source>
        <dbReference type="WBParaSite" id="Minc3s00743g16776"/>
    </source>
</evidence>
<reference evidence="2" key="1">
    <citation type="submission" date="2022-11" db="UniProtKB">
        <authorList>
            <consortium name="WormBaseParasite"/>
        </authorList>
    </citation>
    <scope>IDENTIFICATION</scope>
</reference>
<proteinExistence type="predicted"/>
<name>A0A914LW64_MELIC</name>
<protein>
    <submittedName>
        <fullName evidence="2">Uncharacterized protein</fullName>
    </submittedName>
</protein>
<dbReference type="WBParaSite" id="Minc3s00743g16776">
    <property type="protein sequence ID" value="Minc3s00743g16776"/>
    <property type="gene ID" value="Minc3s00743g16776"/>
</dbReference>
<sequence length="67" mass="7672">MSALLLGQSCMFPIKSMHANLTTVYNNNVITTISMRMPNWFMHATQMLGYFTCKLPNILTVSINYRP</sequence>
<dbReference type="AlphaFoldDB" id="A0A914LW64"/>